<name>A0A5A5TFU6_9CHLR</name>
<dbReference type="AlphaFoldDB" id="A0A5A5TFU6"/>
<evidence type="ECO:0000259" key="7">
    <source>
        <dbReference type="Pfam" id="PF13396"/>
    </source>
</evidence>
<keyword evidence="9" id="KW-1185">Reference proteome</keyword>
<evidence type="ECO:0000256" key="3">
    <source>
        <dbReference type="ARBA" id="ARBA00022692"/>
    </source>
</evidence>
<keyword evidence="4 6" id="KW-1133">Transmembrane helix</keyword>
<organism evidence="8 9">
    <name type="scientific">Dictyobacter arantiisoli</name>
    <dbReference type="NCBI Taxonomy" id="2014874"/>
    <lineage>
        <taxon>Bacteria</taxon>
        <taxon>Bacillati</taxon>
        <taxon>Chloroflexota</taxon>
        <taxon>Ktedonobacteria</taxon>
        <taxon>Ktedonobacterales</taxon>
        <taxon>Dictyobacteraceae</taxon>
        <taxon>Dictyobacter</taxon>
    </lineage>
</organism>
<dbReference type="InterPro" id="IPR027379">
    <property type="entry name" value="CLS_N"/>
</dbReference>
<dbReference type="Proteomes" id="UP000322530">
    <property type="component" value="Unassembled WGS sequence"/>
</dbReference>
<reference evidence="8 9" key="1">
    <citation type="submission" date="2019-01" db="EMBL/GenBank/DDBJ databases">
        <title>Draft genome sequence of Dictyobacter sp. Uno17.</title>
        <authorList>
            <person name="Wang C.M."/>
            <person name="Zheng Y."/>
            <person name="Sakai Y."/>
            <person name="Abe K."/>
            <person name="Yokota A."/>
            <person name="Yabe S."/>
        </authorList>
    </citation>
    <scope>NUCLEOTIDE SEQUENCE [LARGE SCALE GENOMIC DNA]</scope>
    <source>
        <strain evidence="8 9">Uno17</strain>
    </source>
</reference>
<comment type="caution">
    <text evidence="8">The sequence shown here is derived from an EMBL/GenBank/DDBJ whole genome shotgun (WGS) entry which is preliminary data.</text>
</comment>
<dbReference type="GO" id="GO:0005886">
    <property type="term" value="C:plasma membrane"/>
    <property type="evidence" value="ECO:0007669"/>
    <property type="project" value="UniProtKB-SubCell"/>
</dbReference>
<dbReference type="EMBL" id="BIXY01000053">
    <property type="protein sequence ID" value="GCF09859.1"/>
    <property type="molecule type" value="Genomic_DNA"/>
</dbReference>
<feature type="domain" description="Cardiolipin synthase N-terminal" evidence="7">
    <location>
        <begin position="27"/>
        <end position="70"/>
    </location>
</feature>
<evidence type="ECO:0000256" key="5">
    <source>
        <dbReference type="ARBA" id="ARBA00023136"/>
    </source>
</evidence>
<proteinExistence type="predicted"/>
<evidence type="ECO:0000256" key="1">
    <source>
        <dbReference type="ARBA" id="ARBA00004651"/>
    </source>
</evidence>
<evidence type="ECO:0000313" key="9">
    <source>
        <dbReference type="Proteomes" id="UP000322530"/>
    </source>
</evidence>
<accession>A0A5A5TFU6</accession>
<keyword evidence="3 6" id="KW-0812">Transmembrane</keyword>
<evidence type="ECO:0000256" key="6">
    <source>
        <dbReference type="SAM" id="Phobius"/>
    </source>
</evidence>
<gene>
    <name evidence="8" type="ORF">KDI_34230</name>
</gene>
<keyword evidence="5 6" id="KW-0472">Membrane</keyword>
<sequence>MRNAGLGMGIFLGFYCLFGIVAILATVFWIWMLIDCIKNEPSDSNDKIVWIIIIVFTHVIGAIIYYFMRRRPRSRLPQNYNQPPLTSR</sequence>
<dbReference type="RefSeq" id="WP_308483059.1">
    <property type="nucleotide sequence ID" value="NZ_BIXY01000053.1"/>
</dbReference>
<dbReference type="Pfam" id="PF13396">
    <property type="entry name" value="PLDc_N"/>
    <property type="match status" value="1"/>
</dbReference>
<keyword evidence="2" id="KW-1003">Cell membrane</keyword>
<evidence type="ECO:0000256" key="4">
    <source>
        <dbReference type="ARBA" id="ARBA00022989"/>
    </source>
</evidence>
<evidence type="ECO:0000256" key="2">
    <source>
        <dbReference type="ARBA" id="ARBA00022475"/>
    </source>
</evidence>
<protein>
    <recommendedName>
        <fullName evidence="7">Cardiolipin synthase N-terminal domain-containing protein</fullName>
    </recommendedName>
</protein>
<comment type="subcellular location">
    <subcellularLocation>
        <location evidence="1">Cell membrane</location>
        <topology evidence="1">Multi-pass membrane protein</topology>
    </subcellularLocation>
</comment>
<feature type="transmembrane region" description="Helical" evidence="6">
    <location>
        <begin position="48"/>
        <end position="68"/>
    </location>
</feature>
<feature type="transmembrane region" description="Helical" evidence="6">
    <location>
        <begin position="12"/>
        <end position="33"/>
    </location>
</feature>
<evidence type="ECO:0000313" key="8">
    <source>
        <dbReference type="EMBL" id="GCF09859.1"/>
    </source>
</evidence>